<dbReference type="EMBL" id="JBFTEZ010000003">
    <property type="protein sequence ID" value="MEX6466022.1"/>
    <property type="molecule type" value="Genomic_DNA"/>
</dbReference>
<dbReference type="Proteomes" id="UP001560293">
    <property type="component" value="Unassembled WGS sequence"/>
</dbReference>
<feature type="region of interest" description="Disordered" evidence="1">
    <location>
        <begin position="56"/>
        <end position="90"/>
    </location>
</feature>
<evidence type="ECO:0000313" key="3">
    <source>
        <dbReference type="EMBL" id="MEX6466022.1"/>
    </source>
</evidence>
<feature type="domain" description="PRC-barrel" evidence="2">
    <location>
        <begin position="3"/>
        <end position="48"/>
    </location>
</feature>
<name>A0ABV3YM12_9ACTN</name>
<dbReference type="InterPro" id="IPR011033">
    <property type="entry name" value="PRC_barrel-like_sf"/>
</dbReference>
<accession>A0ABV3YM12</accession>
<evidence type="ECO:0000313" key="4">
    <source>
        <dbReference type="Proteomes" id="UP001560293"/>
    </source>
</evidence>
<organism evidence="3 4">
    <name type="scientific">Dietzia cinnamea</name>
    <dbReference type="NCBI Taxonomy" id="321318"/>
    <lineage>
        <taxon>Bacteria</taxon>
        <taxon>Bacillati</taxon>
        <taxon>Actinomycetota</taxon>
        <taxon>Actinomycetes</taxon>
        <taxon>Mycobacteriales</taxon>
        <taxon>Dietziaceae</taxon>
        <taxon>Dietzia</taxon>
    </lineage>
</organism>
<keyword evidence="4" id="KW-1185">Reference proteome</keyword>
<dbReference type="InterPro" id="IPR027275">
    <property type="entry name" value="PRC-brl_dom"/>
</dbReference>
<comment type="caution">
    <text evidence="3">The sequence shown here is derived from an EMBL/GenBank/DDBJ whole genome shotgun (WGS) entry which is preliminary data.</text>
</comment>
<evidence type="ECO:0000256" key="1">
    <source>
        <dbReference type="SAM" id="MobiDB-lite"/>
    </source>
</evidence>
<gene>
    <name evidence="3" type="ORF">AB6N35_17060</name>
</gene>
<dbReference type="SUPFAM" id="SSF50346">
    <property type="entry name" value="PRC-barrel domain"/>
    <property type="match status" value="1"/>
</dbReference>
<feature type="compositionally biased region" description="Basic residues" evidence="1">
    <location>
        <begin position="81"/>
        <end position="90"/>
    </location>
</feature>
<dbReference type="Gene3D" id="2.30.30.240">
    <property type="entry name" value="PRC-barrel domain"/>
    <property type="match status" value="1"/>
</dbReference>
<dbReference type="RefSeq" id="WP_369141753.1">
    <property type="nucleotide sequence ID" value="NZ_JBFTEZ010000003.1"/>
</dbReference>
<protein>
    <submittedName>
        <fullName evidence="3">PRC-barrel domain-containing protein</fullName>
    </submittedName>
</protein>
<proteinExistence type="predicted"/>
<reference evidence="4" key="1">
    <citation type="submission" date="2024-07" db="EMBL/GenBank/DDBJ databases">
        <title>Pseudomonas strain that inhibits Aeromonas fish pathogens.</title>
        <authorList>
            <person name="Wildschutte H."/>
        </authorList>
    </citation>
    <scope>NUCLEOTIDE SEQUENCE [LARGE SCALE GENOMIC DNA]</scope>
    <source>
        <strain evidence="4">n60</strain>
    </source>
</reference>
<evidence type="ECO:0000259" key="2">
    <source>
        <dbReference type="Pfam" id="PF05239"/>
    </source>
</evidence>
<sequence>MTDNSFDRLANATVYDNSGDKIGKLGTLYVDNDSGQPSFATVSTGLFGMSEKLRTASGRATGRRRRTGGVHQRPGQGRSPYRCRWRSFSR</sequence>
<dbReference type="Pfam" id="PF05239">
    <property type="entry name" value="PRC"/>
    <property type="match status" value="1"/>
</dbReference>